<evidence type="ECO:0000256" key="4">
    <source>
        <dbReference type="PIRSR" id="PIRSR606118-50"/>
    </source>
</evidence>
<evidence type="ECO:0000313" key="9">
    <source>
        <dbReference type="Proteomes" id="UP000490800"/>
    </source>
</evidence>
<dbReference type="Gene3D" id="3.90.1750.20">
    <property type="entry name" value="Putative Large Serine Recombinase, Chain B, Domain 2"/>
    <property type="match status" value="1"/>
</dbReference>
<gene>
    <name evidence="8" type="ORF">EDM21_12830</name>
</gene>
<protein>
    <recommendedName>
        <fullName evidence="7">Resolvase/invertase-type recombinase catalytic domain-containing protein</fullName>
    </recommendedName>
</protein>
<keyword evidence="6" id="KW-0175">Coiled coil</keyword>
<dbReference type="Pfam" id="PF07508">
    <property type="entry name" value="Recombinase"/>
    <property type="match status" value="1"/>
</dbReference>
<evidence type="ECO:0000256" key="3">
    <source>
        <dbReference type="ARBA" id="ARBA00023172"/>
    </source>
</evidence>
<dbReference type="InterPro" id="IPR050639">
    <property type="entry name" value="SSR_resolvase"/>
</dbReference>
<keyword evidence="2" id="KW-0238">DNA-binding</keyword>
<evidence type="ECO:0000256" key="6">
    <source>
        <dbReference type="SAM" id="Coils"/>
    </source>
</evidence>
<dbReference type="GO" id="GO:0015074">
    <property type="term" value="P:DNA integration"/>
    <property type="evidence" value="ECO:0007669"/>
    <property type="project" value="UniProtKB-KW"/>
</dbReference>
<dbReference type="PANTHER" id="PTHR30461">
    <property type="entry name" value="DNA-INVERTASE FROM LAMBDOID PROPHAGE"/>
    <property type="match status" value="1"/>
</dbReference>
<dbReference type="RefSeq" id="WP_157336039.1">
    <property type="nucleotide sequence ID" value="NZ_RHLK01000006.1"/>
</dbReference>
<dbReference type="GO" id="GO:0000150">
    <property type="term" value="F:DNA strand exchange activity"/>
    <property type="evidence" value="ECO:0007669"/>
    <property type="project" value="InterPro"/>
</dbReference>
<dbReference type="Pfam" id="PF13408">
    <property type="entry name" value="Zn_ribbon_recom"/>
    <property type="match status" value="1"/>
</dbReference>
<dbReference type="AlphaFoldDB" id="A0A7X3JZS5"/>
<dbReference type="InterPro" id="IPR036162">
    <property type="entry name" value="Resolvase-like_N_sf"/>
</dbReference>
<feature type="coiled-coil region" evidence="6">
    <location>
        <begin position="355"/>
        <end position="424"/>
    </location>
</feature>
<dbReference type="InterPro" id="IPR038109">
    <property type="entry name" value="DNA_bind_recomb_sf"/>
</dbReference>
<keyword evidence="3" id="KW-0233">DNA recombination</keyword>
<accession>A0A7X3JZS5</accession>
<dbReference type="InterPro" id="IPR025827">
    <property type="entry name" value="Zn_ribbon_recom_dom"/>
</dbReference>
<evidence type="ECO:0000259" key="7">
    <source>
        <dbReference type="PROSITE" id="PS51736"/>
    </source>
</evidence>
<dbReference type="InterPro" id="IPR011109">
    <property type="entry name" value="DNA_bind_recombinase_dom"/>
</dbReference>
<organism evidence="8 9">
    <name type="scientific">Paenibacillus lutrae</name>
    <dbReference type="NCBI Taxonomy" id="2078573"/>
    <lineage>
        <taxon>Bacteria</taxon>
        <taxon>Bacillati</taxon>
        <taxon>Bacillota</taxon>
        <taxon>Bacilli</taxon>
        <taxon>Bacillales</taxon>
        <taxon>Paenibacillaceae</taxon>
        <taxon>Paenibacillus</taxon>
    </lineage>
</organism>
<dbReference type="PROSITE" id="PS51736">
    <property type="entry name" value="RECOMBINASES_3"/>
    <property type="match status" value="1"/>
</dbReference>
<feature type="active site" description="O-(5'-phospho-DNA)-serine intermediate" evidence="4 5">
    <location>
        <position position="10"/>
    </location>
</feature>
<dbReference type="PANTHER" id="PTHR30461:SF23">
    <property type="entry name" value="DNA RECOMBINASE-RELATED"/>
    <property type="match status" value="1"/>
</dbReference>
<evidence type="ECO:0000256" key="5">
    <source>
        <dbReference type="PROSITE-ProRule" id="PRU10137"/>
    </source>
</evidence>
<dbReference type="GO" id="GO:0003677">
    <property type="term" value="F:DNA binding"/>
    <property type="evidence" value="ECO:0007669"/>
    <property type="project" value="UniProtKB-KW"/>
</dbReference>
<dbReference type="InterPro" id="IPR006119">
    <property type="entry name" value="Resolv_N"/>
</dbReference>
<dbReference type="OrthoDB" id="9811097at2"/>
<dbReference type="Pfam" id="PF00239">
    <property type="entry name" value="Resolvase"/>
    <property type="match status" value="1"/>
</dbReference>
<dbReference type="Proteomes" id="UP000490800">
    <property type="component" value="Unassembled WGS sequence"/>
</dbReference>
<proteinExistence type="predicted"/>
<dbReference type="InterPro" id="IPR006118">
    <property type="entry name" value="Recombinase_CS"/>
</dbReference>
<reference evidence="8 9" key="1">
    <citation type="journal article" date="2019" name="Microorganisms">
        <title>Paenibacillus lutrae sp. nov., A Chitinolytic Species Isolated from A River Otter in Castril Natural Park, Granada, Spain.</title>
        <authorList>
            <person name="Rodriguez M."/>
            <person name="Reina J.C."/>
            <person name="Bejar V."/>
            <person name="Llamas I."/>
        </authorList>
    </citation>
    <scope>NUCLEOTIDE SEQUENCE [LARGE SCALE GENOMIC DNA]</scope>
    <source>
        <strain evidence="8 9">N10</strain>
    </source>
</reference>
<dbReference type="SMART" id="SM00857">
    <property type="entry name" value="Resolvase"/>
    <property type="match status" value="1"/>
</dbReference>
<dbReference type="CDD" id="cd00338">
    <property type="entry name" value="Ser_Recombinase"/>
    <property type="match status" value="1"/>
</dbReference>
<sequence>MRVVLYIRVSTDDQARDGFSIEAQKRKLVAYCDSQDWTVVDFYIDEGFSAKDLNRPAMKRMLEDMEQDKFDMVLVYKLDRLTRSTADCDKLLKLFEAHKVMFQSSTESFETRTATGRLFIRLIADIAQWERENIGERVRLGMEQKVIEGKKPGGKYPYGYTSDGKVIPEEAEVLRKIRSMYVKDNMSLKKIAVQLVQEGILRRNYNWTQSTVGLTLENIFYAGIIHFGSKMANGKYPQRRREERVDMLEAVGTHEAIWTLEEYREHMSLIRQRSNGGHTRKLEYWFTGILRCGKCGSSMYGRLTNKRTTKSGQVRTPYYWCGRRKDNDSCRMPMFRQVHVEHLLFEHIEKITIDENMTEQKMKKVKAERQNKEKEIQKIKRQLDDTRERMKKWQYMFVNDLLSVDELKERINEEKIKEATFQKEIDTLKVNDEESEHIKSQLREMKDLWPLLNDEEKIEICRIVFKKLTLHTDLENPKGVKNKFFDSSITVEYH</sequence>
<dbReference type="SUPFAM" id="SSF53041">
    <property type="entry name" value="Resolvase-like"/>
    <property type="match status" value="1"/>
</dbReference>
<comment type="caution">
    <text evidence="8">The sequence shown here is derived from an EMBL/GenBank/DDBJ whole genome shotgun (WGS) entry which is preliminary data.</text>
</comment>
<dbReference type="PROSITE" id="PS00397">
    <property type="entry name" value="RECOMBINASES_1"/>
    <property type="match status" value="1"/>
</dbReference>
<keyword evidence="1" id="KW-0229">DNA integration</keyword>
<dbReference type="EMBL" id="RHLK01000006">
    <property type="protein sequence ID" value="MVP00398.1"/>
    <property type="molecule type" value="Genomic_DNA"/>
</dbReference>
<feature type="domain" description="Resolvase/invertase-type recombinase catalytic" evidence="7">
    <location>
        <begin position="2"/>
        <end position="149"/>
    </location>
</feature>
<keyword evidence="9" id="KW-1185">Reference proteome</keyword>
<evidence type="ECO:0000256" key="2">
    <source>
        <dbReference type="ARBA" id="ARBA00023125"/>
    </source>
</evidence>
<evidence type="ECO:0000313" key="8">
    <source>
        <dbReference type="EMBL" id="MVP00398.1"/>
    </source>
</evidence>
<dbReference type="Gene3D" id="3.40.50.1390">
    <property type="entry name" value="Resolvase, N-terminal catalytic domain"/>
    <property type="match status" value="1"/>
</dbReference>
<evidence type="ECO:0000256" key="1">
    <source>
        <dbReference type="ARBA" id="ARBA00022908"/>
    </source>
</evidence>
<name>A0A7X3JZS5_9BACL</name>